<sequence length="328" mass="37346">MPSLLDLPREIRDKILSLVISIPTTPPRDHSVADSRTELYNPSCGGRYVDRGVKYPTRMNRTETIPTLLVNRQLHDETLSAIDLLPTKHTYILDILLVGGSSLWPTWISVPALTNLVDTVSAAVRIDHTGKITYRTFEAGDGSPPSITWTFYRILDRFLRVGPVVNPSAKPEGGIAVKTLELDIRTPDVPESRFIPHDKWRIRRGNIFGKDKNGENINVMPPSMLLPFIERYIELLMGMRDMRDYTTCHGGILYERIGTLKLLLDGELRREWDMAKELKNIRLNDSFSVIPREERPETFRKWKANAYKLRTELGLPTIPISDDTKGTA</sequence>
<comment type="caution">
    <text evidence="1">The sequence shown here is derived from an EMBL/GenBank/DDBJ whole genome shotgun (WGS) entry which is preliminary data.</text>
</comment>
<evidence type="ECO:0000313" key="2">
    <source>
        <dbReference type="Proteomes" id="UP000566819"/>
    </source>
</evidence>
<accession>A0A8H4W7F2</accession>
<dbReference type="Proteomes" id="UP000566819">
    <property type="component" value="Unassembled WGS sequence"/>
</dbReference>
<keyword evidence="2" id="KW-1185">Reference proteome</keyword>
<dbReference type="AlphaFoldDB" id="A0A8H4W7F2"/>
<dbReference type="EMBL" id="JAAMPI010000055">
    <property type="protein sequence ID" value="KAF4636657.1"/>
    <property type="molecule type" value="Genomic_DNA"/>
</dbReference>
<evidence type="ECO:0000313" key="1">
    <source>
        <dbReference type="EMBL" id="KAF4636657.1"/>
    </source>
</evidence>
<dbReference type="OrthoDB" id="2823490at2759"/>
<proteinExistence type="predicted"/>
<protein>
    <submittedName>
        <fullName evidence="1">Uncharacterized protein</fullName>
    </submittedName>
</protein>
<reference evidence="1 2" key="1">
    <citation type="submission" date="2020-03" db="EMBL/GenBank/DDBJ databases">
        <title>Draft Genome Sequence of Cudoniella acicularis.</title>
        <authorList>
            <person name="Buettner E."/>
            <person name="Kellner H."/>
        </authorList>
    </citation>
    <scope>NUCLEOTIDE SEQUENCE [LARGE SCALE GENOMIC DNA]</scope>
    <source>
        <strain evidence="1 2">DSM 108380</strain>
    </source>
</reference>
<organism evidence="1 2">
    <name type="scientific">Cudoniella acicularis</name>
    <dbReference type="NCBI Taxonomy" id="354080"/>
    <lineage>
        <taxon>Eukaryota</taxon>
        <taxon>Fungi</taxon>
        <taxon>Dikarya</taxon>
        <taxon>Ascomycota</taxon>
        <taxon>Pezizomycotina</taxon>
        <taxon>Leotiomycetes</taxon>
        <taxon>Helotiales</taxon>
        <taxon>Tricladiaceae</taxon>
        <taxon>Cudoniella</taxon>
    </lineage>
</organism>
<gene>
    <name evidence="1" type="ORF">G7Y89_g1422</name>
</gene>
<name>A0A8H4W7F2_9HELO</name>